<sequence length="62" mass="6734">MIKYCLHLDLAGWRSGNAAVCKTAMQGFDSPSGLKKTSSLDFRLNSIGVGDGELLFNFKPLL</sequence>
<proteinExistence type="predicted"/>
<gene>
    <name evidence="1" type="ORF">UT39_C0009G0057</name>
</gene>
<evidence type="ECO:0000313" key="1">
    <source>
        <dbReference type="EMBL" id="KKR11297.1"/>
    </source>
</evidence>
<comment type="caution">
    <text evidence="1">The sequence shown here is derived from an EMBL/GenBank/DDBJ whole genome shotgun (WGS) entry which is preliminary data.</text>
</comment>
<protein>
    <submittedName>
        <fullName evidence="1">Uncharacterized protein</fullName>
    </submittedName>
</protein>
<dbReference type="STRING" id="1618550.UT39_C0009G0057"/>
<dbReference type="AlphaFoldDB" id="A0A0G0RC74"/>
<dbReference type="EMBL" id="LBWP01000009">
    <property type="protein sequence ID" value="KKR11297.1"/>
    <property type="molecule type" value="Genomic_DNA"/>
</dbReference>
<evidence type="ECO:0000313" key="2">
    <source>
        <dbReference type="Proteomes" id="UP000034246"/>
    </source>
</evidence>
<dbReference type="Proteomes" id="UP000034246">
    <property type="component" value="Unassembled WGS sequence"/>
</dbReference>
<accession>A0A0G0RC74</accession>
<name>A0A0G0RC74_9BACT</name>
<reference evidence="1 2" key="1">
    <citation type="journal article" date="2015" name="Nature">
        <title>rRNA introns, odd ribosomes, and small enigmatic genomes across a large radiation of phyla.</title>
        <authorList>
            <person name="Brown C.T."/>
            <person name="Hug L.A."/>
            <person name="Thomas B.C."/>
            <person name="Sharon I."/>
            <person name="Castelle C.J."/>
            <person name="Singh A."/>
            <person name="Wilkins M.J."/>
            <person name="Williams K.H."/>
            <person name="Banfield J.F."/>
        </authorList>
    </citation>
    <scope>NUCLEOTIDE SEQUENCE [LARGE SCALE GENOMIC DNA]</scope>
</reference>
<organism evidence="1 2">
    <name type="scientific">Candidatus Woesebacteria bacterium GW2011_GWA1_39_21</name>
    <dbReference type="NCBI Taxonomy" id="1618550"/>
    <lineage>
        <taxon>Bacteria</taxon>
        <taxon>Candidatus Woeseibacteriota</taxon>
    </lineage>
</organism>